<keyword evidence="2" id="KW-1185">Reference proteome</keyword>
<sequence length="68" mass="7581">MAERLTHSDMAFAMKKMLYSKELWVKTHGAGKAPRPSHEVEEQRSLCDALRQAVSDYSAAASRDRSAA</sequence>
<accession>A0ABW3V1E2</accession>
<organism evidence="1 2">
    <name type="scientific">Pseudochrobactrum kiredjianiae</name>
    <dbReference type="NCBI Taxonomy" id="386305"/>
    <lineage>
        <taxon>Bacteria</taxon>
        <taxon>Pseudomonadati</taxon>
        <taxon>Pseudomonadota</taxon>
        <taxon>Alphaproteobacteria</taxon>
        <taxon>Hyphomicrobiales</taxon>
        <taxon>Brucellaceae</taxon>
        <taxon>Pseudochrobactrum</taxon>
    </lineage>
</organism>
<protein>
    <submittedName>
        <fullName evidence="1">Uncharacterized protein</fullName>
    </submittedName>
</protein>
<evidence type="ECO:0000313" key="2">
    <source>
        <dbReference type="Proteomes" id="UP001597263"/>
    </source>
</evidence>
<comment type="caution">
    <text evidence="1">The sequence shown here is derived from an EMBL/GenBank/DDBJ whole genome shotgun (WGS) entry which is preliminary data.</text>
</comment>
<gene>
    <name evidence="1" type="ORF">ACFQ35_04520</name>
</gene>
<proteinExistence type="predicted"/>
<dbReference type="Proteomes" id="UP001597263">
    <property type="component" value="Unassembled WGS sequence"/>
</dbReference>
<dbReference type="EMBL" id="JBHTMA010000026">
    <property type="protein sequence ID" value="MFD1226424.1"/>
    <property type="molecule type" value="Genomic_DNA"/>
</dbReference>
<dbReference type="RefSeq" id="WP_289388079.1">
    <property type="nucleotide sequence ID" value="NZ_JAUCBM010000009.1"/>
</dbReference>
<evidence type="ECO:0000313" key="1">
    <source>
        <dbReference type="EMBL" id="MFD1226424.1"/>
    </source>
</evidence>
<reference evidence="2" key="1">
    <citation type="journal article" date="2019" name="Int. J. Syst. Evol. Microbiol.">
        <title>The Global Catalogue of Microorganisms (GCM) 10K type strain sequencing project: providing services to taxonomists for standard genome sequencing and annotation.</title>
        <authorList>
            <consortium name="The Broad Institute Genomics Platform"/>
            <consortium name="The Broad Institute Genome Sequencing Center for Infectious Disease"/>
            <person name="Wu L."/>
            <person name="Ma J."/>
        </authorList>
    </citation>
    <scope>NUCLEOTIDE SEQUENCE [LARGE SCALE GENOMIC DNA]</scope>
    <source>
        <strain evidence="2">CCUG 49584</strain>
    </source>
</reference>
<name>A0ABW3V1E2_9HYPH</name>